<dbReference type="PANTHER" id="PTHR45768:SF18">
    <property type="entry name" value="RING-H2 FINGER PROTEIN ATL47-RELATED"/>
    <property type="match status" value="1"/>
</dbReference>
<evidence type="ECO:0000259" key="12">
    <source>
        <dbReference type="PROSITE" id="PS50089"/>
    </source>
</evidence>
<protein>
    <submittedName>
        <fullName evidence="13">AGR034Wp</fullName>
    </submittedName>
</protein>
<keyword evidence="3" id="KW-0808">Transferase</keyword>
<evidence type="ECO:0000256" key="1">
    <source>
        <dbReference type="ARBA" id="ARBA00004167"/>
    </source>
</evidence>
<evidence type="ECO:0000256" key="7">
    <source>
        <dbReference type="ARBA" id="ARBA00022786"/>
    </source>
</evidence>
<evidence type="ECO:0000256" key="8">
    <source>
        <dbReference type="ARBA" id="ARBA00022833"/>
    </source>
</evidence>
<dbReference type="SMART" id="SM00184">
    <property type="entry name" value="RING"/>
    <property type="match status" value="1"/>
</dbReference>
<keyword evidence="8" id="KW-0862">Zinc</keyword>
<dbReference type="SUPFAM" id="SSF57850">
    <property type="entry name" value="RING/U-box"/>
    <property type="match status" value="1"/>
</dbReference>
<dbReference type="GeneID" id="4622999"/>
<evidence type="ECO:0000313" key="14">
    <source>
        <dbReference type="Proteomes" id="UP000000591"/>
    </source>
</evidence>
<evidence type="ECO:0000256" key="9">
    <source>
        <dbReference type="ARBA" id="ARBA00022989"/>
    </source>
</evidence>
<evidence type="ECO:0000256" key="3">
    <source>
        <dbReference type="ARBA" id="ARBA00022679"/>
    </source>
</evidence>
<dbReference type="InterPro" id="IPR013083">
    <property type="entry name" value="Znf_RING/FYVE/PHD"/>
</dbReference>
<keyword evidence="10" id="KW-0472">Membrane</keyword>
<name>Q750C3_EREGS</name>
<dbReference type="FunCoup" id="Q750C3">
    <property type="interactions" value="14"/>
</dbReference>
<keyword evidence="9" id="KW-1133">Transmembrane helix</keyword>
<dbReference type="PROSITE" id="PS50089">
    <property type="entry name" value="ZF_RING_2"/>
    <property type="match status" value="1"/>
</dbReference>
<reference evidence="14" key="2">
    <citation type="journal article" date="2013" name="G3 (Bethesda)">
        <title>Genomes of Ashbya fungi isolated from insects reveal four mating-type loci, numerous translocations, lack of transposons, and distinct gene duplications.</title>
        <authorList>
            <person name="Dietrich F.S."/>
            <person name="Voegeli S."/>
            <person name="Kuo S."/>
            <person name="Philippsen P."/>
        </authorList>
    </citation>
    <scope>GENOME REANNOTATION</scope>
    <source>
        <strain evidence="14">ATCC 10895 / CBS 109.51 / FGSC 9923 / NRRL Y-1056</strain>
    </source>
</reference>
<evidence type="ECO:0000313" key="13">
    <source>
        <dbReference type="EMBL" id="AAS54523.1"/>
    </source>
</evidence>
<dbReference type="GO" id="GO:0016740">
    <property type="term" value="F:transferase activity"/>
    <property type="evidence" value="ECO:0007669"/>
    <property type="project" value="UniProtKB-KW"/>
</dbReference>
<evidence type="ECO:0000256" key="4">
    <source>
        <dbReference type="ARBA" id="ARBA00022692"/>
    </source>
</evidence>
<gene>
    <name evidence="13" type="ORF">AGOS_AGR034W</name>
</gene>
<dbReference type="PANTHER" id="PTHR45768">
    <property type="entry name" value="E3 UBIQUITIN-PROTEIN LIGASE RNF13-LIKE"/>
    <property type="match status" value="1"/>
</dbReference>
<dbReference type="Pfam" id="PF13639">
    <property type="entry name" value="zf-RING_2"/>
    <property type="match status" value="1"/>
</dbReference>
<dbReference type="OrthoDB" id="8062037at2759"/>
<evidence type="ECO:0000256" key="5">
    <source>
        <dbReference type="ARBA" id="ARBA00022723"/>
    </source>
</evidence>
<keyword evidence="4" id="KW-0812">Transmembrane</keyword>
<dbReference type="RefSeq" id="NP_986699.1">
    <property type="nucleotide sequence ID" value="NM_211761.1"/>
</dbReference>
<dbReference type="Proteomes" id="UP000000591">
    <property type="component" value="Chromosome VII"/>
</dbReference>
<sequence length="159" mass="17846">MPMCDRLRPRILTLTDDQGTRSELRRQLADMFQEADAHSTALLNVIVRLMPEELQQHLQLIGEGDGGVPDGYMDTLPRVPKKRLAEGDNCAICCCGYLEDEYPLVVELPNCGHTFDLQCVSVWLSRSTTCPMCRSDVLVRKPEIDGSAAELEEDWGMYG</sequence>
<feature type="domain" description="RING-type" evidence="12">
    <location>
        <begin position="90"/>
        <end position="134"/>
    </location>
</feature>
<keyword evidence="5" id="KW-0479">Metal-binding</keyword>
<dbReference type="Gene3D" id="3.30.40.10">
    <property type="entry name" value="Zinc/RING finger domain, C3HC4 (zinc finger)"/>
    <property type="match status" value="1"/>
</dbReference>
<dbReference type="GO" id="GO:0016020">
    <property type="term" value="C:membrane"/>
    <property type="evidence" value="ECO:0007669"/>
    <property type="project" value="UniProtKB-SubCell"/>
</dbReference>
<organism evidence="13 14">
    <name type="scientific">Eremothecium gossypii (strain ATCC 10895 / CBS 109.51 / FGSC 9923 / NRRL Y-1056)</name>
    <name type="common">Yeast</name>
    <name type="synonym">Ashbya gossypii</name>
    <dbReference type="NCBI Taxonomy" id="284811"/>
    <lineage>
        <taxon>Eukaryota</taxon>
        <taxon>Fungi</taxon>
        <taxon>Dikarya</taxon>
        <taxon>Ascomycota</taxon>
        <taxon>Saccharomycotina</taxon>
        <taxon>Saccharomycetes</taxon>
        <taxon>Saccharomycetales</taxon>
        <taxon>Saccharomycetaceae</taxon>
        <taxon>Eremothecium</taxon>
    </lineage>
</organism>
<keyword evidence="6 11" id="KW-0863">Zinc-finger</keyword>
<dbReference type="GO" id="GO:0008270">
    <property type="term" value="F:zinc ion binding"/>
    <property type="evidence" value="ECO:0007669"/>
    <property type="project" value="UniProtKB-KW"/>
</dbReference>
<dbReference type="InParanoid" id="Q750C3"/>
<dbReference type="OMA" id="EEDWGMY"/>
<dbReference type="EMBL" id="AE016820">
    <property type="protein sequence ID" value="AAS54523.1"/>
    <property type="molecule type" value="Genomic_DNA"/>
</dbReference>
<evidence type="ECO:0000256" key="10">
    <source>
        <dbReference type="ARBA" id="ARBA00023136"/>
    </source>
</evidence>
<dbReference type="HOGENOM" id="CLU_076142_1_0_1"/>
<proteinExistence type="predicted"/>
<comment type="pathway">
    <text evidence="2">Protein modification; protein ubiquitination.</text>
</comment>
<reference evidence="13 14" key="1">
    <citation type="journal article" date="2004" name="Science">
        <title>The Ashbya gossypii genome as a tool for mapping the ancient Saccharomyces cerevisiae genome.</title>
        <authorList>
            <person name="Dietrich F.S."/>
            <person name="Voegeli S."/>
            <person name="Brachat S."/>
            <person name="Lerch A."/>
            <person name="Gates K."/>
            <person name="Steiner S."/>
            <person name="Mohr C."/>
            <person name="Pohlmann R."/>
            <person name="Luedi P."/>
            <person name="Choi S."/>
            <person name="Wing R.A."/>
            <person name="Flavier A."/>
            <person name="Gaffney T.D."/>
            <person name="Philippsen P."/>
        </authorList>
    </citation>
    <scope>NUCLEOTIDE SEQUENCE [LARGE SCALE GENOMIC DNA]</scope>
    <source>
        <strain evidence="14">ATCC 10895 / CBS 109.51 / FGSC 9923 / NRRL Y-1056</strain>
    </source>
</reference>
<dbReference type="InterPro" id="IPR001841">
    <property type="entry name" value="Znf_RING"/>
</dbReference>
<accession>Q750C3</accession>
<keyword evidence="7" id="KW-0833">Ubl conjugation pathway</keyword>
<dbReference type="eggNOG" id="KOG0800">
    <property type="taxonomic scope" value="Eukaryota"/>
</dbReference>
<dbReference type="AlphaFoldDB" id="Q750C3"/>
<evidence type="ECO:0000256" key="2">
    <source>
        <dbReference type="ARBA" id="ARBA00004906"/>
    </source>
</evidence>
<comment type="subcellular location">
    <subcellularLocation>
        <location evidence="1">Membrane</location>
        <topology evidence="1">Single-pass membrane protein</topology>
    </subcellularLocation>
</comment>
<dbReference type="KEGG" id="ago:AGOS_AGR034W"/>
<evidence type="ECO:0000256" key="6">
    <source>
        <dbReference type="ARBA" id="ARBA00022771"/>
    </source>
</evidence>
<evidence type="ECO:0000256" key="11">
    <source>
        <dbReference type="PROSITE-ProRule" id="PRU00175"/>
    </source>
</evidence>
<dbReference type="STRING" id="284811.Q750C3"/>
<keyword evidence="14" id="KW-1185">Reference proteome</keyword>